<dbReference type="AlphaFoldDB" id="A0A371X737"/>
<dbReference type="RefSeq" id="WP_116681899.1">
    <property type="nucleotide sequence ID" value="NZ_QURL01000002.1"/>
</dbReference>
<dbReference type="OrthoDB" id="7908913at2"/>
<dbReference type="Gene3D" id="1.10.10.60">
    <property type="entry name" value="Homeodomain-like"/>
    <property type="match status" value="1"/>
</dbReference>
<dbReference type="SMART" id="SM00342">
    <property type="entry name" value="HTH_ARAC"/>
    <property type="match status" value="1"/>
</dbReference>
<keyword evidence="2" id="KW-0238">DNA-binding</keyword>
<evidence type="ECO:0000313" key="6">
    <source>
        <dbReference type="Proteomes" id="UP000264310"/>
    </source>
</evidence>
<keyword evidence="1" id="KW-0805">Transcription regulation</keyword>
<dbReference type="InterPro" id="IPR018062">
    <property type="entry name" value="HTH_AraC-typ_CS"/>
</dbReference>
<sequence>MESVEQPAVEVSRFTTEDVTGEEKFALWQSSISVIFDVERDERQASSPFEARLESAHIGTSLIGRCVAGSQIFRRSPKKIIEDGADHLMLQFFDRGGSEAMGGGMKARAGDILILDLAEPIENVNADFANYSLVLPRSAFEADIARLDEQHMRVVAGDQPLAEFFRGAVQSVHAMRHRMSIEDAQTMGATVAQLGKSLITSLSGHSEAPRHLRRQSALFAIRRYIDDRLMDPSLGPDQIMAAFDISRSSLYALFEPLGGVRTYVRQRRLQRSLRDLLSTQTGKVRISEIGWKWGFSSESDYSRAFRRQFGFSPRDAREAFRTSSGSAASTGVYGDRDYEKWLRSIA</sequence>
<dbReference type="PROSITE" id="PS00041">
    <property type="entry name" value="HTH_ARAC_FAMILY_1"/>
    <property type="match status" value="1"/>
</dbReference>
<dbReference type="PANTHER" id="PTHR46796">
    <property type="entry name" value="HTH-TYPE TRANSCRIPTIONAL ACTIVATOR RHAS-RELATED"/>
    <property type="match status" value="1"/>
</dbReference>
<evidence type="ECO:0000256" key="1">
    <source>
        <dbReference type="ARBA" id="ARBA00023015"/>
    </source>
</evidence>
<dbReference type="EMBL" id="QURL01000002">
    <property type="protein sequence ID" value="RFC65001.1"/>
    <property type="molecule type" value="Genomic_DNA"/>
</dbReference>
<dbReference type="GO" id="GO:0003700">
    <property type="term" value="F:DNA-binding transcription factor activity"/>
    <property type="evidence" value="ECO:0007669"/>
    <property type="project" value="InterPro"/>
</dbReference>
<name>A0A371X737_9HYPH</name>
<dbReference type="PROSITE" id="PS01124">
    <property type="entry name" value="HTH_ARAC_FAMILY_2"/>
    <property type="match status" value="1"/>
</dbReference>
<dbReference type="PANTHER" id="PTHR46796:SF6">
    <property type="entry name" value="ARAC SUBFAMILY"/>
    <property type="match status" value="1"/>
</dbReference>
<reference evidence="5 6" key="1">
    <citation type="submission" date="2018-08" db="EMBL/GenBank/DDBJ databases">
        <title>Fulvimarina sp. 85, whole genome shotgun sequence.</title>
        <authorList>
            <person name="Tuo L."/>
        </authorList>
    </citation>
    <scope>NUCLEOTIDE SEQUENCE [LARGE SCALE GENOMIC DNA]</scope>
    <source>
        <strain evidence="5 6">85</strain>
    </source>
</reference>
<gene>
    <name evidence="5" type="ORF">DYI37_03810</name>
</gene>
<dbReference type="InterPro" id="IPR050204">
    <property type="entry name" value="AraC_XylS_family_regulators"/>
</dbReference>
<evidence type="ECO:0000256" key="2">
    <source>
        <dbReference type="ARBA" id="ARBA00023125"/>
    </source>
</evidence>
<dbReference type="Proteomes" id="UP000264310">
    <property type="component" value="Unassembled WGS sequence"/>
</dbReference>
<feature type="domain" description="HTH araC/xylS-type" evidence="4">
    <location>
        <begin position="219"/>
        <end position="319"/>
    </location>
</feature>
<dbReference type="InterPro" id="IPR018060">
    <property type="entry name" value="HTH_AraC"/>
</dbReference>
<dbReference type="SUPFAM" id="SSF46689">
    <property type="entry name" value="Homeodomain-like"/>
    <property type="match status" value="1"/>
</dbReference>
<keyword evidence="3" id="KW-0804">Transcription</keyword>
<dbReference type="Pfam" id="PF12833">
    <property type="entry name" value="HTH_18"/>
    <property type="match status" value="1"/>
</dbReference>
<protein>
    <submittedName>
        <fullName evidence="5">Helix-turn-helix domain-containing protein</fullName>
    </submittedName>
</protein>
<organism evidence="5 6">
    <name type="scientific">Fulvimarina endophytica</name>
    <dbReference type="NCBI Taxonomy" id="2293836"/>
    <lineage>
        <taxon>Bacteria</taxon>
        <taxon>Pseudomonadati</taxon>
        <taxon>Pseudomonadota</taxon>
        <taxon>Alphaproteobacteria</taxon>
        <taxon>Hyphomicrobiales</taxon>
        <taxon>Aurantimonadaceae</taxon>
        <taxon>Fulvimarina</taxon>
    </lineage>
</organism>
<keyword evidence="6" id="KW-1185">Reference proteome</keyword>
<evidence type="ECO:0000256" key="3">
    <source>
        <dbReference type="ARBA" id="ARBA00023163"/>
    </source>
</evidence>
<comment type="caution">
    <text evidence="5">The sequence shown here is derived from an EMBL/GenBank/DDBJ whole genome shotgun (WGS) entry which is preliminary data.</text>
</comment>
<dbReference type="InterPro" id="IPR009057">
    <property type="entry name" value="Homeodomain-like_sf"/>
</dbReference>
<evidence type="ECO:0000313" key="5">
    <source>
        <dbReference type="EMBL" id="RFC65001.1"/>
    </source>
</evidence>
<proteinExistence type="predicted"/>
<dbReference type="GO" id="GO:0043565">
    <property type="term" value="F:sequence-specific DNA binding"/>
    <property type="evidence" value="ECO:0007669"/>
    <property type="project" value="InterPro"/>
</dbReference>
<evidence type="ECO:0000259" key="4">
    <source>
        <dbReference type="PROSITE" id="PS01124"/>
    </source>
</evidence>
<accession>A0A371X737</accession>